<reference evidence="3" key="1">
    <citation type="journal article" date="2017" name="Nat. Microbiol.">
        <title>Global analysis of biosynthetic gene clusters reveals vast potential of secondary metabolite production in Penicillium species.</title>
        <authorList>
            <person name="Nielsen J.C."/>
            <person name="Grijseels S."/>
            <person name="Prigent S."/>
            <person name="Ji B."/>
            <person name="Dainat J."/>
            <person name="Nielsen K.F."/>
            <person name="Frisvad J.C."/>
            <person name="Workman M."/>
            <person name="Nielsen J."/>
        </authorList>
    </citation>
    <scope>NUCLEOTIDE SEQUENCE [LARGE SCALE GENOMIC DNA]</scope>
    <source>
        <strain evidence="3">IBT 24891</strain>
    </source>
</reference>
<name>A0A1V6SNR1_9EURO</name>
<sequence>MTSDENYTVFRECLSSVIVARSEGQPKTSKRRGKAKRNERKETRSSETIITPERADPEELAEFIDFIASETFNTLPEDLKTLSYSAIQHDTTLQSRYIPEDRDTPMNRTLLETLCSPIPVEVTDTLSVYGLIPEANDLPDFMSSVLSEYIASVTTGPPAWANTRADACEICERDWIPLSYHHLIPRGVHAKVVKRGWHDEWVLNSVAWLCRACHSFVHRMASNEELAREWFTVDRILEREDVQDWAKWVGRVRWKAK</sequence>
<evidence type="ECO:0000256" key="1">
    <source>
        <dbReference type="SAM" id="MobiDB-lite"/>
    </source>
</evidence>
<accession>A0A1V6SNR1</accession>
<protein>
    <recommendedName>
        <fullName evidence="4">HNH domain-containing protein</fullName>
    </recommendedName>
</protein>
<dbReference type="AlphaFoldDB" id="A0A1V6SNR1"/>
<comment type="caution">
    <text evidence="2">The sequence shown here is derived from an EMBL/GenBank/DDBJ whole genome shotgun (WGS) entry which is preliminary data.</text>
</comment>
<dbReference type="PANTHER" id="PTHR37827">
    <property type="entry name" value="TUDOR DOMAIN-CONTAINING PROTEIN"/>
    <property type="match status" value="1"/>
</dbReference>
<dbReference type="STRING" id="303698.A0A1V6SNR1"/>
<proteinExistence type="predicted"/>
<dbReference type="OrthoDB" id="4850648at2759"/>
<feature type="compositionally biased region" description="Basic residues" evidence="1">
    <location>
        <begin position="28"/>
        <end position="38"/>
    </location>
</feature>
<evidence type="ECO:0000313" key="3">
    <source>
        <dbReference type="Proteomes" id="UP000191285"/>
    </source>
</evidence>
<gene>
    <name evidence="2" type="ORF">PENSTE_c028G09449</name>
</gene>
<evidence type="ECO:0000313" key="2">
    <source>
        <dbReference type="EMBL" id="OQE15478.1"/>
    </source>
</evidence>
<evidence type="ECO:0008006" key="4">
    <source>
        <dbReference type="Google" id="ProtNLM"/>
    </source>
</evidence>
<dbReference type="PANTHER" id="PTHR37827:SF1">
    <property type="entry name" value="HNH DOMAIN-CONTAINING PROTEIN"/>
    <property type="match status" value="1"/>
</dbReference>
<keyword evidence="3" id="KW-1185">Reference proteome</keyword>
<organism evidence="2 3">
    <name type="scientific">Penicillium steckii</name>
    <dbReference type="NCBI Taxonomy" id="303698"/>
    <lineage>
        <taxon>Eukaryota</taxon>
        <taxon>Fungi</taxon>
        <taxon>Dikarya</taxon>
        <taxon>Ascomycota</taxon>
        <taxon>Pezizomycotina</taxon>
        <taxon>Eurotiomycetes</taxon>
        <taxon>Eurotiomycetidae</taxon>
        <taxon>Eurotiales</taxon>
        <taxon>Aspergillaceae</taxon>
        <taxon>Penicillium</taxon>
    </lineage>
</organism>
<feature type="region of interest" description="Disordered" evidence="1">
    <location>
        <begin position="21"/>
        <end position="48"/>
    </location>
</feature>
<dbReference type="EMBL" id="MLKD01000028">
    <property type="protein sequence ID" value="OQE15478.1"/>
    <property type="molecule type" value="Genomic_DNA"/>
</dbReference>
<dbReference type="Proteomes" id="UP000191285">
    <property type="component" value="Unassembled WGS sequence"/>
</dbReference>